<dbReference type="InterPro" id="IPR020845">
    <property type="entry name" value="AMP-binding_CS"/>
</dbReference>
<dbReference type="NCBIfam" id="TIGR01217">
    <property type="entry name" value="ac_ac_CoA_syn"/>
    <property type="match status" value="1"/>
</dbReference>
<keyword evidence="9" id="KW-1185">Reference proteome</keyword>
<evidence type="ECO:0000256" key="2">
    <source>
        <dbReference type="ARBA" id="ARBA00022598"/>
    </source>
</evidence>
<evidence type="ECO:0000259" key="6">
    <source>
        <dbReference type="Pfam" id="PF13193"/>
    </source>
</evidence>
<feature type="domain" description="AMP-binding enzyme C-terminal" evidence="6">
    <location>
        <begin position="556"/>
        <end position="628"/>
    </location>
</feature>
<dbReference type="GO" id="GO:0030729">
    <property type="term" value="F:acetoacetate-CoA ligase activity"/>
    <property type="evidence" value="ECO:0007669"/>
    <property type="project" value="InterPro"/>
</dbReference>
<reference evidence="9" key="1">
    <citation type="submission" date="2017-04" db="EMBL/GenBank/DDBJ databases">
        <authorList>
            <person name="Varghese N."/>
            <person name="Submissions S."/>
        </authorList>
    </citation>
    <scope>NUCLEOTIDE SEQUENCE [LARGE SCALE GENOMIC DNA]</scope>
    <source>
        <strain evidence="9">NIO-1021</strain>
    </source>
</reference>
<dbReference type="GO" id="GO:0006629">
    <property type="term" value="P:lipid metabolic process"/>
    <property type="evidence" value="ECO:0007669"/>
    <property type="project" value="InterPro"/>
</dbReference>
<evidence type="ECO:0000256" key="3">
    <source>
        <dbReference type="ARBA" id="ARBA00022741"/>
    </source>
</evidence>
<dbReference type="Pfam" id="PF13193">
    <property type="entry name" value="AMP-binding_C"/>
    <property type="match status" value="1"/>
</dbReference>
<dbReference type="InterPro" id="IPR025110">
    <property type="entry name" value="AMP-bd_C"/>
</dbReference>
<dbReference type="Proteomes" id="UP000192929">
    <property type="component" value="Unassembled WGS sequence"/>
</dbReference>
<proteinExistence type="inferred from homology"/>
<evidence type="ECO:0000259" key="7">
    <source>
        <dbReference type="Pfam" id="PF16177"/>
    </source>
</evidence>
<dbReference type="PANTHER" id="PTHR42921">
    <property type="entry name" value="ACETOACETYL-COA SYNTHETASE"/>
    <property type="match status" value="1"/>
</dbReference>
<dbReference type="AlphaFoldDB" id="A0A1X7DCG3"/>
<sequence>MNTSLNDGLRTPLWTPSEDSIRGSRMFDFARWAERRHGIELPDYPSLHAWSVEQMNEFWQGVWDYFDVVASRPGEQALSTSENSEADTGMPGAQWFPGARLNYAENSLRAARTRPDDVAIIGEHESRAPSTWTWGELEARVASVAQQLRDLGIVPGDRVAAVLPNLPETAIAMLATASVGAVWSVVNTDFGPSGVADRFAQIEPRVLFVVDGYEFGGSLRDMTGSYAGLLEVLPTVEQLVVVDQQPRDKVGALPEGSLRFSEISGRDVTPRYEQLPFDHPLWILYSSGTTGKPKGIVHSHGGVILEFLKALGLHASLGPEDIAYYAVATTWMVWNMLVGILLTGSRIITYDGSPVYGGPEKSLELAARNGATFFGTGAGVLAMMQRAGVVPNVSMDLSALKSILVTGSPLPDATWDWVYESVSDTVRLGSDSGGTDVTSAFIGTNPYQPVYKGELMGPYLGVDAQSWDREGRRVYDQVGELVITRPMPSMPVFFWDDPDGSRYHAAYFDMFPGVWRQGDWVTQLSEGPFVVHGRSDATINRGGIRMGSADLTHVVDQVDGVAASMVIGAELADGDYYMPLFVVPQPGTRLTQELEERIVRAIREKISPRYVPDEIIEAPAVPRTRTGKLLEIPVKRLFQGADPSSVNRATAEDAEVLDWYAEAARKYTSGA</sequence>
<dbReference type="InterPro" id="IPR045851">
    <property type="entry name" value="AMP-bd_C_sf"/>
</dbReference>
<dbReference type="Pfam" id="PF00501">
    <property type="entry name" value="AMP-binding"/>
    <property type="match status" value="1"/>
</dbReference>
<dbReference type="InterPro" id="IPR000873">
    <property type="entry name" value="AMP-dep_synth/lig_dom"/>
</dbReference>
<evidence type="ECO:0000256" key="4">
    <source>
        <dbReference type="ARBA" id="ARBA00022840"/>
    </source>
</evidence>
<dbReference type="GO" id="GO:0005524">
    <property type="term" value="F:ATP binding"/>
    <property type="evidence" value="ECO:0007669"/>
    <property type="project" value="UniProtKB-KW"/>
</dbReference>
<evidence type="ECO:0000313" key="9">
    <source>
        <dbReference type="Proteomes" id="UP000192929"/>
    </source>
</evidence>
<protein>
    <submittedName>
        <fullName evidence="8">Acetoacetyl-CoA synthetase</fullName>
    </submittedName>
</protein>
<keyword evidence="4" id="KW-0067">ATP-binding</keyword>
<dbReference type="Gene3D" id="3.30.300.30">
    <property type="match status" value="1"/>
</dbReference>
<dbReference type="RefSeq" id="WP_085107067.1">
    <property type="nucleotide sequence ID" value="NZ_FXAC01000010.1"/>
</dbReference>
<name>A0A1X7DCG3_9MICC</name>
<dbReference type="InterPro" id="IPR042099">
    <property type="entry name" value="ANL_N_sf"/>
</dbReference>
<evidence type="ECO:0000313" key="8">
    <source>
        <dbReference type="EMBL" id="SMF12849.1"/>
    </source>
</evidence>
<feature type="domain" description="Acetyl-coenzyme A synthetase N-terminal" evidence="7">
    <location>
        <begin position="44"/>
        <end position="106"/>
    </location>
</feature>
<dbReference type="SUPFAM" id="SSF56801">
    <property type="entry name" value="Acetyl-CoA synthetase-like"/>
    <property type="match status" value="1"/>
</dbReference>
<keyword evidence="2" id="KW-0436">Ligase</keyword>
<dbReference type="InterPro" id="IPR032387">
    <property type="entry name" value="ACAS_N"/>
</dbReference>
<dbReference type="PANTHER" id="PTHR42921:SF1">
    <property type="entry name" value="ACETOACETYL-COA SYNTHETASE"/>
    <property type="match status" value="1"/>
</dbReference>
<dbReference type="Pfam" id="PF16177">
    <property type="entry name" value="ACAS_N"/>
    <property type="match status" value="1"/>
</dbReference>
<gene>
    <name evidence="8" type="ORF">SAMN06296028_110110</name>
</gene>
<organism evidence="8 9">
    <name type="scientific">Kocuria marina subsp. indica</name>
    <dbReference type="NCBI Taxonomy" id="1049583"/>
    <lineage>
        <taxon>Bacteria</taxon>
        <taxon>Bacillati</taxon>
        <taxon>Actinomycetota</taxon>
        <taxon>Actinomycetes</taxon>
        <taxon>Micrococcales</taxon>
        <taxon>Micrococcaceae</taxon>
        <taxon>Kocuria</taxon>
    </lineage>
</organism>
<dbReference type="NCBIfam" id="NF002937">
    <property type="entry name" value="PRK03584.1"/>
    <property type="match status" value="1"/>
</dbReference>
<dbReference type="PROSITE" id="PS00455">
    <property type="entry name" value="AMP_BINDING"/>
    <property type="match status" value="1"/>
</dbReference>
<dbReference type="InterPro" id="IPR005914">
    <property type="entry name" value="Acac_CoA_synth"/>
</dbReference>
<accession>A0A1X7DCG3</accession>
<comment type="similarity">
    <text evidence="1">Belongs to the ATP-dependent AMP-binding enzyme family.</text>
</comment>
<evidence type="ECO:0000259" key="5">
    <source>
        <dbReference type="Pfam" id="PF00501"/>
    </source>
</evidence>
<dbReference type="Gene3D" id="3.40.50.12780">
    <property type="entry name" value="N-terminal domain of ligase-like"/>
    <property type="match status" value="1"/>
</dbReference>
<keyword evidence="3" id="KW-0547">Nucleotide-binding</keyword>
<dbReference type="EMBL" id="FXAC01000010">
    <property type="protein sequence ID" value="SMF12849.1"/>
    <property type="molecule type" value="Genomic_DNA"/>
</dbReference>
<feature type="domain" description="AMP-dependent synthetase/ligase" evidence="5">
    <location>
        <begin position="109"/>
        <end position="486"/>
    </location>
</feature>
<evidence type="ECO:0000256" key="1">
    <source>
        <dbReference type="ARBA" id="ARBA00006432"/>
    </source>
</evidence>